<protein>
    <submittedName>
        <fullName evidence="1">Uncharacterized protein</fullName>
    </submittedName>
</protein>
<dbReference type="RefSeq" id="XP_636124.1">
    <property type="nucleotide sequence ID" value="XM_631032.1"/>
</dbReference>
<reference evidence="1 2" key="1">
    <citation type="journal article" date="2005" name="Nature">
        <title>The genome of the social amoeba Dictyostelium discoideum.</title>
        <authorList>
            <consortium name="The Dictyostelium discoideum Sequencing Consortium"/>
            <person name="Eichinger L."/>
            <person name="Pachebat J.A."/>
            <person name="Glockner G."/>
            <person name="Rajandream M.A."/>
            <person name="Sucgang R."/>
            <person name="Berriman M."/>
            <person name="Song J."/>
            <person name="Olsen R."/>
            <person name="Szafranski K."/>
            <person name="Xu Q."/>
            <person name="Tunggal B."/>
            <person name="Kummerfeld S."/>
            <person name="Madera M."/>
            <person name="Konfortov B.A."/>
            <person name="Rivero F."/>
            <person name="Bankier A.T."/>
            <person name="Lehmann R."/>
            <person name="Hamlin N."/>
            <person name="Davies R."/>
            <person name="Gaudet P."/>
            <person name="Fey P."/>
            <person name="Pilcher K."/>
            <person name="Chen G."/>
            <person name="Saunders D."/>
            <person name="Sodergren E."/>
            <person name="Davis P."/>
            <person name="Kerhornou A."/>
            <person name="Nie X."/>
            <person name="Hall N."/>
            <person name="Anjard C."/>
            <person name="Hemphill L."/>
            <person name="Bason N."/>
            <person name="Farbrother P."/>
            <person name="Desany B."/>
            <person name="Just E."/>
            <person name="Morio T."/>
            <person name="Rost R."/>
            <person name="Churcher C."/>
            <person name="Cooper J."/>
            <person name="Haydock S."/>
            <person name="van Driessche N."/>
            <person name="Cronin A."/>
            <person name="Goodhead I."/>
            <person name="Muzny D."/>
            <person name="Mourier T."/>
            <person name="Pain A."/>
            <person name="Lu M."/>
            <person name="Harper D."/>
            <person name="Lindsay R."/>
            <person name="Hauser H."/>
            <person name="James K."/>
            <person name="Quiles M."/>
            <person name="Madan Babu M."/>
            <person name="Saito T."/>
            <person name="Buchrieser C."/>
            <person name="Wardroper A."/>
            <person name="Felder M."/>
            <person name="Thangavelu M."/>
            <person name="Johnson D."/>
            <person name="Knights A."/>
            <person name="Loulseged H."/>
            <person name="Mungall K."/>
            <person name="Oliver K."/>
            <person name="Price C."/>
            <person name="Quail M.A."/>
            <person name="Urushihara H."/>
            <person name="Hernandez J."/>
            <person name="Rabbinowitsch E."/>
            <person name="Steffen D."/>
            <person name="Sanders M."/>
            <person name="Ma J."/>
            <person name="Kohara Y."/>
            <person name="Sharp S."/>
            <person name="Simmonds M."/>
            <person name="Spiegler S."/>
            <person name="Tivey A."/>
            <person name="Sugano S."/>
            <person name="White B."/>
            <person name="Walker D."/>
            <person name="Woodward J."/>
            <person name="Winckler T."/>
            <person name="Tanaka Y."/>
            <person name="Shaulsky G."/>
            <person name="Schleicher M."/>
            <person name="Weinstock G."/>
            <person name="Rosenthal A."/>
            <person name="Cox E.C."/>
            <person name="Chisholm R.L."/>
            <person name="Gibbs R."/>
            <person name="Loomis W.F."/>
            <person name="Platzer M."/>
            <person name="Kay R.R."/>
            <person name="Williams J."/>
            <person name="Dear P.H."/>
            <person name="Noegel A.A."/>
            <person name="Barrell B."/>
            <person name="Kuspa A."/>
        </authorList>
    </citation>
    <scope>NUCLEOTIDE SEQUENCE [LARGE SCALE GENOMIC DNA]</scope>
    <source>
        <strain evidence="1 2">AX4</strain>
    </source>
</reference>
<dbReference type="InParanoid" id="Q54HA0"/>
<dbReference type="OMA" id="WILENCN"/>
<dbReference type="dictyBase" id="DDB_G0289603"/>
<dbReference type="GeneID" id="8627227"/>
<dbReference type="FunCoup" id="Q54HA0">
    <property type="interactions" value="4"/>
</dbReference>
<keyword evidence="2" id="KW-1185">Reference proteome</keyword>
<dbReference type="PANTHER" id="PTHR32142:SF55">
    <property type="entry name" value="ANKYRIN REPEAT-CONTAINING PROTEIN-RELATED"/>
    <property type="match status" value="1"/>
</dbReference>
<dbReference type="VEuPathDB" id="AmoebaDB:DDB_G0289603"/>
<dbReference type="PANTHER" id="PTHR32142">
    <property type="entry name" value="B BOX-TYPE DOMAIN-CONTAINING PROTEIN-RELATED"/>
    <property type="match status" value="1"/>
</dbReference>
<sequence>MINNCNKVKKFNSDNEPIFWKVIHNVYLLKLILERVEVVGINRSSQIKFKHLTSMELMLKMKQYQLLICKLKANEYIDLSKSSFQKLFRLNNNNNEDEIKEIFNLLYEKKKLELLQFDLLSIALEIEDLNNKKRVENYDAVEILLNEPFSIKIFPSVLEWVILNCSYQMVDILVNSHNLIITEELKNRSISLAFTRNNNNDNHKELIIGLLLNKFYNNNNNNNNNNNDNNNDFNNFQSIKKIPDINKFLFIKDSKIINQLLNLNYFNNSNHDEIKEIIKNDKSENKIKEVFKILVKKDKNNYKNYLLKYFEPIEDLDIEYLEIVIQFSFLNFEPKTFKWVISKTVTSDKDKKASFNFLTVKLIIESISLDNKKNNIKRELESTYEFIEYYTKQSECLAFRNIDVDQEIKQLLLSSKTSEEYERVYNSISPNSKINSIPISLYPKCWNQVLIDLSNWGFNYSKIYINNKEKFDWILENCNGFLLKEKLRSFTTRELFQFESLELIQYAIDAFSDKSSILYYPKSLNGDSYFYKCLLYHQTYINAINNYDIETLKFIDENVLGFKLENDMIFSSNQNSDENYSYYKIYKREFKDSFNNLNETTTIENQEKLINYLNDSGYKAFNEKTFEKFLFDFKFNSDKIKIKFNDQFQQYSKKFDELSPLLMTKLVNGFSNDFQMILLPSLSKLDLDSLFTNNSILSYIYEDYYYETGEMNDNDYYQVYVPTTCQNPKHVIECIETLIKSFKITSTTTTTTTSKDNQILEKLINRLFRCLIKIDDVKFKDVEKIRRLILDNSISLEHSLFHSFYYLGLKSQEFIQYLIKLPFIGKLLKSKNIPNYNSEKIYDHNGYDIGKYLKSNIFTWEFIFGNNSNSLNEFAQPPPFSIVLERLIHEVSHLPYFNDKMVIHENNYLFKTFNYNLEYLLEIKRVDLFFNELNYIQKLLKDKTVPLVSFSKLLKIPDEIQEDINNNNNNNNTKNNYFKRDVYNELIKDDGYFIYFPISPFIFKTLLFLMDTHTFSVFVKSYSYLSFIDYLSKTKNFKYSEISSKSVLDLILDHSQLIDQIINNQIINTQNDDNLKNFWYKVFNINISENTIIKYSNFFFGNNNHSELMDLILEKLNKSGKFNIPLRELVLNNFPNHYYFQIDDELLNQAYKTSNFNFVNYLYDFGYLNQDNIQFLKLKLSQKLNSKENHHPFRFISWLL</sequence>
<dbReference type="HOGENOM" id="CLU_270575_0_0_1"/>
<dbReference type="PhylomeDB" id="Q54HA0"/>
<dbReference type="PaxDb" id="44689-DDB0188486"/>
<evidence type="ECO:0000313" key="1">
    <source>
        <dbReference type="EMBL" id="EAL62619.1"/>
    </source>
</evidence>
<organism evidence="1 2">
    <name type="scientific">Dictyostelium discoideum</name>
    <name type="common">Social amoeba</name>
    <dbReference type="NCBI Taxonomy" id="44689"/>
    <lineage>
        <taxon>Eukaryota</taxon>
        <taxon>Amoebozoa</taxon>
        <taxon>Evosea</taxon>
        <taxon>Eumycetozoa</taxon>
        <taxon>Dictyostelia</taxon>
        <taxon>Dictyosteliales</taxon>
        <taxon>Dictyosteliaceae</taxon>
        <taxon>Dictyostelium</taxon>
    </lineage>
</organism>
<proteinExistence type="predicted"/>
<dbReference type="eggNOG" id="ENOG502RI1B">
    <property type="taxonomic scope" value="Eukaryota"/>
</dbReference>
<comment type="caution">
    <text evidence="1">The sequence shown here is derived from an EMBL/GenBank/DDBJ whole genome shotgun (WGS) entry which is preliminary data.</text>
</comment>
<evidence type="ECO:0000313" key="2">
    <source>
        <dbReference type="Proteomes" id="UP000002195"/>
    </source>
</evidence>
<accession>Q54HA0</accession>
<name>Q54HA0_DICDI</name>
<gene>
    <name evidence="1" type="ORF">DDB_G0289603</name>
</gene>
<dbReference type="EMBL" id="AAFI02000147">
    <property type="protein sequence ID" value="EAL62619.1"/>
    <property type="molecule type" value="Genomic_DNA"/>
</dbReference>
<dbReference type="KEGG" id="ddi:DDB_G0289603"/>
<dbReference type="Proteomes" id="UP000002195">
    <property type="component" value="Unassembled WGS sequence"/>
</dbReference>
<dbReference type="AlphaFoldDB" id="Q54HA0"/>